<keyword evidence="4" id="KW-0479">Metal-binding</keyword>
<evidence type="ECO:0000313" key="7">
    <source>
        <dbReference type="EMBL" id="AEZ66310.1"/>
    </source>
</evidence>
<reference evidence="8" key="1">
    <citation type="submission" date="2011-11" db="EMBL/GenBank/DDBJ databases">
        <title>Escape from toxin-antitoxin mediated abortive infection can occur by recombination within a generalized transducing phage of Pectobacterium atrosepticum.</title>
        <authorList>
            <person name="Blower T.R."/>
            <person name="Evans T.J."/>
            <person name="Przybilski R."/>
            <person name="Fineran P.C."/>
            <person name="Salmond G.P.C."/>
        </authorList>
    </citation>
    <scope>NUCLEOTIDE SEQUENCE [LARGE SCALE GENOMIC DNA]</scope>
</reference>
<dbReference type="InterPro" id="IPR007197">
    <property type="entry name" value="rSAM"/>
</dbReference>
<dbReference type="InterPro" id="IPR058240">
    <property type="entry name" value="rSAM_sf"/>
</dbReference>
<dbReference type="NCBIfam" id="TIGR02491">
    <property type="entry name" value="NrdG"/>
    <property type="match status" value="1"/>
</dbReference>
<dbReference type="SFLD" id="SFLDG01066">
    <property type="entry name" value="organic_radical-activating_enz"/>
    <property type="match status" value="1"/>
</dbReference>
<dbReference type="OrthoDB" id="10167at10239"/>
<name>K9L567_9CAUD</name>
<evidence type="ECO:0000256" key="5">
    <source>
        <dbReference type="ARBA" id="ARBA00023004"/>
    </source>
</evidence>
<proteinExistence type="predicted"/>
<dbReference type="PIRSF" id="PIRSF000368">
    <property type="entry name" value="NrdG"/>
    <property type="match status" value="1"/>
</dbReference>
<dbReference type="GO" id="GO:0043365">
    <property type="term" value="F:[formate-C-acetyltransferase]-activating enzyme activity"/>
    <property type="evidence" value="ECO:0007669"/>
    <property type="project" value="InterPro"/>
</dbReference>
<sequence length="156" mass="17878">MNFCGYEPTDLVNGEGVRCSLWVSGCSHGCRGCFNQKAWSYNYGDPFTETEEERIITDLDRPFVKGLSILGGEPLDPQNLEGVMKAIRRVRQVYGNKRDIMVWTGYTFDKVPDVVKDNVDIIMDGKYEQCNPTSKRFRGSDNQKMWIKSGDCWEVK</sequence>
<keyword evidence="2" id="KW-0004">4Fe-4S</keyword>
<dbReference type="RefSeq" id="YP_007392606.1">
    <property type="nucleotide sequence ID" value="NC_020201.1"/>
</dbReference>
<accession>K9L567</accession>
<evidence type="ECO:0000256" key="4">
    <source>
        <dbReference type="ARBA" id="ARBA00022723"/>
    </source>
</evidence>
<gene>
    <name evidence="7" type="ORF">phiTE_144</name>
</gene>
<dbReference type="GO" id="GO:0051539">
    <property type="term" value="F:4 iron, 4 sulfur cluster binding"/>
    <property type="evidence" value="ECO:0007669"/>
    <property type="project" value="UniProtKB-KW"/>
</dbReference>
<dbReference type="SFLD" id="SFLDF00299">
    <property type="entry name" value="anaerobic_ribonucleoside-triph"/>
    <property type="match status" value="1"/>
</dbReference>
<evidence type="ECO:0000313" key="8">
    <source>
        <dbReference type="Proteomes" id="UP000010999"/>
    </source>
</evidence>
<reference evidence="7 8" key="2">
    <citation type="journal article" date="2012" name="PLoS Genet.">
        <title>Viral evasion of a bacterial suicide system by RNA-based molecular mimicry enables infectious altruism.</title>
        <authorList>
            <person name="Blower T.R."/>
            <person name="Evans T.J."/>
            <person name="Przybilski R."/>
            <person name="Fineran P.C."/>
            <person name="Salmond G.P."/>
        </authorList>
    </citation>
    <scope>NUCLEOTIDE SEQUENCE [LARGE SCALE GENOMIC DNA]</scope>
</reference>
<protein>
    <submittedName>
        <fullName evidence="7">Anaerobic NTP reductase small subunit</fullName>
    </submittedName>
</protein>
<dbReference type="Pfam" id="PF13353">
    <property type="entry name" value="Fer4_12"/>
    <property type="match status" value="1"/>
</dbReference>
<keyword evidence="6" id="KW-0411">Iron-sulfur</keyword>
<dbReference type="SFLD" id="SFLDS00029">
    <property type="entry name" value="Radical_SAM"/>
    <property type="match status" value="1"/>
</dbReference>
<keyword evidence="8" id="KW-1185">Reference proteome</keyword>
<dbReference type="KEGG" id="vg:14515339"/>
<dbReference type="GeneID" id="14515339"/>
<evidence type="ECO:0000256" key="6">
    <source>
        <dbReference type="ARBA" id="ARBA00023014"/>
    </source>
</evidence>
<dbReference type="InterPro" id="IPR034457">
    <property type="entry name" value="Organic_radical-activating"/>
</dbReference>
<evidence type="ECO:0000256" key="2">
    <source>
        <dbReference type="ARBA" id="ARBA00022485"/>
    </source>
</evidence>
<dbReference type="PANTHER" id="PTHR30352">
    <property type="entry name" value="PYRUVATE FORMATE-LYASE-ACTIVATING ENZYME"/>
    <property type="match status" value="1"/>
</dbReference>
<dbReference type="Gene3D" id="3.20.20.70">
    <property type="entry name" value="Aldolase class I"/>
    <property type="match status" value="1"/>
</dbReference>
<comment type="cofactor">
    <cofactor evidence="1">
        <name>[4Fe-4S] cluster</name>
        <dbReference type="ChEBI" id="CHEBI:49883"/>
    </cofactor>
</comment>
<evidence type="ECO:0000256" key="3">
    <source>
        <dbReference type="ARBA" id="ARBA00022691"/>
    </source>
</evidence>
<dbReference type="CDD" id="cd01335">
    <property type="entry name" value="Radical_SAM"/>
    <property type="match status" value="1"/>
</dbReference>
<dbReference type="EMBL" id="JQ015307">
    <property type="protein sequence ID" value="AEZ66310.1"/>
    <property type="molecule type" value="Genomic_DNA"/>
</dbReference>
<keyword evidence="3" id="KW-0949">S-adenosyl-L-methionine</keyword>
<dbReference type="SFLD" id="SFLDG01063">
    <property type="entry name" value="activating_enzymes__group_1"/>
    <property type="match status" value="1"/>
</dbReference>
<evidence type="ECO:0000256" key="1">
    <source>
        <dbReference type="ARBA" id="ARBA00001966"/>
    </source>
</evidence>
<dbReference type="Proteomes" id="UP000010999">
    <property type="component" value="Segment"/>
</dbReference>
<dbReference type="PANTHER" id="PTHR30352:SF2">
    <property type="entry name" value="ANAEROBIC RIBONUCLEOSIDE-TRIPHOSPHATE REDUCTASE-ACTIVATING PROTEIN"/>
    <property type="match status" value="1"/>
</dbReference>
<dbReference type="SUPFAM" id="SSF102114">
    <property type="entry name" value="Radical SAM enzymes"/>
    <property type="match status" value="1"/>
</dbReference>
<keyword evidence="5" id="KW-0408">Iron</keyword>
<dbReference type="InterPro" id="IPR012837">
    <property type="entry name" value="NrdG"/>
</dbReference>
<dbReference type="GO" id="GO:0046872">
    <property type="term" value="F:metal ion binding"/>
    <property type="evidence" value="ECO:0007669"/>
    <property type="project" value="UniProtKB-KW"/>
</dbReference>
<dbReference type="InterPro" id="IPR013785">
    <property type="entry name" value="Aldolase_TIM"/>
</dbReference>
<dbReference type="GO" id="GO:0004748">
    <property type="term" value="F:ribonucleoside-diphosphate reductase activity, thioredoxin disulfide as acceptor"/>
    <property type="evidence" value="ECO:0007669"/>
    <property type="project" value="TreeGrafter"/>
</dbReference>
<organism evidence="7 8">
    <name type="scientific">Pectobacterium phage phiTE</name>
    <dbReference type="NCBI Taxonomy" id="1116482"/>
    <lineage>
        <taxon>Viruses</taxon>
        <taxon>Duplodnaviria</taxon>
        <taxon>Heunggongvirae</taxon>
        <taxon>Uroviricota</taxon>
        <taxon>Caudoviricetes</taxon>
        <taxon>Vequintavirinae</taxon>
        <taxon>Certrevirus</taxon>
        <taxon>Certrevirus phiTE</taxon>
    </lineage>
</organism>